<comment type="caution">
    <text evidence="3">The sequence shown here is derived from an EMBL/GenBank/DDBJ whole genome shotgun (WGS) entry which is preliminary data.</text>
</comment>
<keyword evidence="2" id="KW-0812">Transmembrane</keyword>
<protein>
    <recommendedName>
        <fullName evidence="5">MSHA biogenesis protein MshJ</fullName>
    </recommendedName>
</protein>
<dbReference type="Proteomes" id="UP001595478">
    <property type="component" value="Unassembled WGS sequence"/>
</dbReference>
<evidence type="ECO:0000256" key="1">
    <source>
        <dbReference type="SAM" id="Coils"/>
    </source>
</evidence>
<feature type="transmembrane region" description="Helical" evidence="2">
    <location>
        <begin position="28"/>
        <end position="46"/>
    </location>
</feature>
<feature type="coiled-coil region" evidence="1">
    <location>
        <begin position="86"/>
        <end position="113"/>
    </location>
</feature>
<sequence length="221" mass="25542">MAVNDTKQSLFARAVAQYENLGLREQRLIFFATPIMIIFLGSIWLLEPIIKHNQKIEQQTGYKRDQLTRIAETRQALVDQLATDPDEQIKAKIVRLNSRLDELNEKFSRELDLLVSPKAMPLLLRQLFSEASSLQLNTMKSIPPRPLFSELNAQQALFEHGIQLSFEGSYFATRDFLENAENLGWKLYWKKLEYQVGEYPNANTELELYTLSTQEAFIGVN</sequence>
<keyword evidence="4" id="KW-1185">Reference proteome</keyword>
<evidence type="ECO:0000313" key="4">
    <source>
        <dbReference type="Proteomes" id="UP001595478"/>
    </source>
</evidence>
<keyword evidence="1" id="KW-0175">Coiled coil</keyword>
<keyword evidence="2" id="KW-0472">Membrane</keyword>
<dbReference type="RefSeq" id="WP_376921166.1">
    <property type="nucleotide sequence ID" value="NZ_JBHRSW010000043.1"/>
</dbReference>
<gene>
    <name evidence="3" type="ORF">ACFOHL_15585</name>
</gene>
<organism evidence="3 4">
    <name type="scientific">Agaribacter flavus</name>
    <dbReference type="NCBI Taxonomy" id="1902781"/>
    <lineage>
        <taxon>Bacteria</taxon>
        <taxon>Pseudomonadati</taxon>
        <taxon>Pseudomonadota</taxon>
        <taxon>Gammaproteobacteria</taxon>
        <taxon>Alteromonadales</taxon>
        <taxon>Alteromonadaceae</taxon>
        <taxon>Agaribacter</taxon>
    </lineage>
</organism>
<name>A0ABV7FUF0_9ALTE</name>
<evidence type="ECO:0000313" key="3">
    <source>
        <dbReference type="EMBL" id="MFC3123046.1"/>
    </source>
</evidence>
<keyword evidence="2" id="KW-1133">Transmembrane helix</keyword>
<evidence type="ECO:0000256" key="2">
    <source>
        <dbReference type="SAM" id="Phobius"/>
    </source>
</evidence>
<reference evidence="4" key="1">
    <citation type="journal article" date="2019" name="Int. J. Syst. Evol. Microbiol.">
        <title>The Global Catalogue of Microorganisms (GCM) 10K type strain sequencing project: providing services to taxonomists for standard genome sequencing and annotation.</title>
        <authorList>
            <consortium name="The Broad Institute Genomics Platform"/>
            <consortium name="The Broad Institute Genome Sequencing Center for Infectious Disease"/>
            <person name="Wu L."/>
            <person name="Ma J."/>
        </authorList>
    </citation>
    <scope>NUCLEOTIDE SEQUENCE [LARGE SCALE GENOMIC DNA]</scope>
    <source>
        <strain evidence="4">KCTC 52473</strain>
    </source>
</reference>
<proteinExistence type="predicted"/>
<accession>A0ABV7FUF0</accession>
<dbReference type="EMBL" id="JBHRSW010000043">
    <property type="protein sequence ID" value="MFC3123046.1"/>
    <property type="molecule type" value="Genomic_DNA"/>
</dbReference>
<evidence type="ECO:0008006" key="5">
    <source>
        <dbReference type="Google" id="ProtNLM"/>
    </source>
</evidence>